<dbReference type="FunFam" id="1.10.8.60:FF:000001">
    <property type="entry name" value="ATP-dependent zinc metalloprotease FtsH"/>
    <property type="match status" value="1"/>
</dbReference>
<dbReference type="InterPro" id="IPR003593">
    <property type="entry name" value="AAA+_ATPase"/>
</dbReference>
<dbReference type="NCBIfam" id="TIGR01241">
    <property type="entry name" value="FtsH_fam"/>
    <property type="match status" value="1"/>
</dbReference>
<feature type="transmembrane region" description="Helical" evidence="15">
    <location>
        <begin position="32"/>
        <end position="53"/>
    </location>
</feature>
<dbReference type="Pfam" id="PF00004">
    <property type="entry name" value="AAA"/>
    <property type="match status" value="1"/>
</dbReference>
<dbReference type="HAMAP" id="MF_01458">
    <property type="entry name" value="FtsH"/>
    <property type="match status" value="1"/>
</dbReference>
<reference evidence="19 20" key="1">
    <citation type="submission" date="2016-07" db="EMBL/GenBank/DDBJ databases">
        <title>High microdiversification within the ubiquitous acI lineage of Actinobacteria.</title>
        <authorList>
            <person name="Neuenschwander S.M."/>
            <person name="Salcher M."/>
            <person name="Ghai R."/>
            <person name="Pernthaler J."/>
        </authorList>
    </citation>
    <scope>NUCLEOTIDE SEQUENCE [LARGE SCALE GENOMIC DNA]</scope>
    <source>
        <strain evidence="19">MMS-IA-56</strain>
    </source>
</reference>
<accession>A0A249KJ02</accession>
<comment type="similarity">
    <text evidence="14 15">In the central section; belongs to the AAA ATPase family.</text>
</comment>
<feature type="binding site" evidence="15">
    <location>
        <position position="529"/>
    </location>
    <ligand>
        <name>Zn(2+)</name>
        <dbReference type="ChEBI" id="CHEBI:29105"/>
        <note>catalytic</note>
    </ligand>
</feature>
<comment type="subcellular location">
    <subcellularLocation>
        <location evidence="15">Cell membrane</location>
        <topology evidence="15">Multi-pass membrane protein</topology>
        <orientation evidence="15">Cytoplasmic side</orientation>
    </subcellularLocation>
    <subcellularLocation>
        <location evidence="1">Membrane</location>
    </subcellularLocation>
</comment>
<feature type="domain" description="AAA+ ATPase" evidence="18">
    <location>
        <begin position="223"/>
        <end position="362"/>
    </location>
</feature>
<sequence>MDKLKKATSKKGQNSPAKDGGKKAPLTRSQKIFRGPLFWIIVAIFGVSIFGQISSASGRYTEIKTSQAIDAISRSQVESAVLVDKSQKIRLVLSNGNTIKGSTKVEASYVARQEPTLVDALTANPPAKGWSVDVPTQSFFTTFLFSFGPILIIGFLFFLMMSQAQGGNRVFSFGKSRAKLQDNDVPQNTFADVAGSDEAIAELEEIKDFLADPAKYALLGAKIPKGVLLYGPPGTGKTLLARAVAGEAKVPFYSISGSDFVEMFVGVGAARVRDLFNQAKANAPAIVFVDEIDAVGRQRGAGMGGGHDEREQTLNQLLVEMDGFEANGQVILIAATNRPDVLDPALLRPGRFDRQIPVERPDLKGREDILKVHAKGKPISKDVELVAYARRTPGFTGADLANVLNEAALLTAREGQKTINNSQIDEAIDRVMAGPQRKSRLMSEEERRVTAYHEAGHALVAHALPHTDPVHKITIMPRGRALGYTMVLPDDDKYSTTRNQLLDQLAYSLGGRAAEELIFHDPSTGASNDIEKATALARAMVTQYGMTEAIGAIKLGSDASEPFMGRDYGHQRDYSENVAAVVDAEIRNLIGTAHQEAYDILEANRTILDEMVLQLLEKETLNKEEIAEIFAKVKSWPTRPAWTGSATRIPSSQPPIDIPERVVAPAEDAPRKNRRVKKATPSE</sequence>
<keyword evidence="3 15" id="KW-1003">Cell membrane</keyword>
<dbReference type="GO" id="GO:0005886">
    <property type="term" value="C:plasma membrane"/>
    <property type="evidence" value="ECO:0007669"/>
    <property type="project" value="UniProtKB-SubCell"/>
</dbReference>
<dbReference type="Gene3D" id="1.20.58.760">
    <property type="entry name" value="Peptidase M41"/>
    <property type="match status" value="1"/>
</dbReference>
<protein>
    <recommendedName>
        <fullName evidence="15">ATP-dependent zinc metalloprotease FtsH</fullName>
        <ecNumber evidence="15">3.4.24.-</ecNumber>
    </recommendedName>
</protein>
<dbReference type="InterPro" id="IPR003960">
    <property type="entry name" value="ATPase_AAA_CS"/>
</dbReference>
<dbReference type="GO" id="GO:0008270">
    <property type="term" value="F:zinc ion binding"/>
    <property type="evidence" value="ECO:0007669"/>
    <property type="project" value="UniProtKB-UniRule"/>
</dbReference>
<evidence type="ECO:0000256" key="10">
    <source>
        <dbReference type="ARBA" id="ARBA00022840"/>
    </source>
</evidence>
<keyword evidence="7 15" id="KW-0547">Nucleotide-binding</keyword>
<keyword evidence="6 15" id="KW-0479">Metal-binding</keyword>
<keyword evidence="19" id="KW-0132">Cell division</keyword>
<dbReference type="AlphaFoldDB" id="A0A249KJ02"/>
<keyword evidence="10 15" id="KW-0067">ATP-binding</keyword>
<keyword evidence="20" id="KW-1185">Reference proteome</keyword>
<keyword evidence="8 15" id="KW-0378">Hydrolase</keyword>
<dbReference type="GO" id="GO:0005524">
    <property type="term" value="F:ATP binding"/>
    <property type="evidence" value="ECO:0007669"/>
    <property type="project" value="UniProtKB-UniRule"/>
</dbReference>
<evidence type="ECO:0000256" key="9">
    <source>
        <dbReference type="ARBA" id="ARBA00022833"/>
    </source>
</evidence>
<comment type="cofactor">
    <cofactor evidence="15">
        <name>Zn(2+)</name>
        <dbReference type="ChEBI" id="CHEBI:29105"/>
    </cofactor>
    <text evidence="15">Binds 1 zinc ion per subunit.</text>
</comment>
<evidence type="ECO:0000259" key="18">
    <source>
        <dbReference type="SMART" id="SM00382"/>
    </source>
</evidence>
<dbReference type="SUPFAM" id="SSF52540">
    <property type="entry name" value="P-loop containing nucleoside triphosphate hydrolases"/>
    <property type="match status" value="1"/>
</dbReference>
<feature type="region of interest" description="Disordered" evidence="17">
    <location>
        <begin position="642"/>
        <end position="683"/>
    </location>
</feature>
<comment type="similarity">
    <text evidence="2 15">In the C-terminal section; belongs to the peptidase M41 family.</text>
</comment>
<dbReference type="GO" id="GO:0016887">
    <property type="term" value="F:ATP hydrolysis activity"/>
    <property type="evidence" value="ECO:0007669"/>
    <property type="project" value="UniProtKB-UniRule"/>
</dbReference>
<dbReference type="GO" id="GO:0004176">
    <property type="term" value="F:ATP-dependent peptidase activity"/>
    <property type="evidence" value="ECO:0007669"/>
    <property type="project" value="InterPro"/>
</dbReference>
<evidence type="ECO:0000256" key="16">
    <source>
        <dbReference type="RuleBase" id="RU003651"/>
    </source>
</evidence>
<dbReference type="InterPro" id="IPR041569">
    <property type="entry name" value="AAA_lid_3"/>
</dbReference>
<evidence type="ECO:0000256" key="8">
    <source>
        <dbReference type="ARBA" id="ARBA00022801"/>
    </source>
</evidence>
<evidence type="ECO:0000256" key="3">
    <source>
        <dbReference type="ARBA" id="ARBA00022475"/>
    </source>
</evidence>
<dbReference type="EC" id="3.4.24.-" evidence="15"/>
<feature type="transmembrane region" description="Helical" evidence="15">
    <location>
        <begin position="139"/>
        <end position="159"/>
    </location>
</feature>
<evidence type="ECO:0000256" key="12">
    <source>
        <dbReference type="ARBA" id="ARBA00023049"/>
    </source>
</evidence>
<dbReference type="Gene3D" id="1.10.8.60">
    <property type="match status" value="1"/>
</dbReference>
<evidence type="ECO:0000313" key="19">
    <source>
        <dbReference type="EMBL" id="ASY16659.1"/>
    </source>
</evidence>
<evidence type="ECO:0000256" key="7">
    <source>
        <dbReference type="ARBA" id="ARBA00022741"/>
    </source>
</evidence>
<evidence type="ECO:0000256" key="2">
    <source>
        <dbReference type="ARBA" id="ARBA00010044"/>
    </source>
</evidence>
<name>A0A249KJ02_9ACTN</name>
<dbReference type="PANTHER" id="PTHR23076">
    <property type="entry name" value="METALLOPROTEASE M41 FTSH"/>
    <property type="match status" value="1"/>
</dbReference>
<organism evidence="19 20">
    <name type="scientific">Candidatus Planktophila sulfonica</name>
    <dbReference type="NCBI Taxonomy" id="1884904"/>
    <lineage>
        <taxon>Bacteria</taxon>
        <taxon>Bacillati</taxon>
        <taxon>Actinomycetota</taxon>
        <taxon>Actinomycetes</taxon>
        <taxon>Candidatus Nanopelagicales</taxon>
        <taxon>Candidatus Nanopelagicaceae</taxon>
        <taxon>Candidatus Planktophila</taxon>
    </lineage>
</organism>
<keyword evidence="9 15" id="KW-0862">Zinc</keyword>
<dbReference type="InterPro" id="IPR027417">
    <property type="entry name" value="P-loop_NTPase"/>
</dbReference>
<dbReference type="PROSITE" id="PS00674">
    <property type="entry name" value="AAA"/>
    <property type="match status" value="1"/>
</dbReference>
<dbReference type="InterPro" id="IPR005936">
    <property type="entry name" value="FtsH"/>
</dbReference>
<keyword evidence="11 15" id="KW-1133">Transmembrane helix</keyword>
<dbReference type="SMART" id="SM00382">
    <property type="entry name" value="AAA"/>
    <property type="match status" value="1"/>
</dbReference>
<dbReference type="InterPro" id="IPR011546">
    <property type="entry name" value="Pept_M41_FtsH_extracell"/>
</dbReference>
<evidence type="ECO:0000256" key="4">
    <source>
        <dbReference type="ARBA" id="ARBA00022670"/>
    </source>
</evidence>
<evidence type="ECO:0000256" key="1">
    <source>
        <dbReference type="ARBA" id="ARBA00004370"/>
    </source>
</evidence>
<dbReference type="GO" id="GO:0030163">
    <property type="term" value="P:protein catabolic process"/>
    <property type="evidence" value="ECO:0007669"/>
    <property type="project" value="UniProtKB-UniRule"/>
</dbReference>
<dbReference type="Pfam" id="PF01434">
    <property type="entry name" value="Peptidase_M41"/>
    <property type="match status" value="1"/>
</dbReference>
<dbReference type="PANTHER" id="PTHR23076:SF97">
    <property type="entry name" value="ATP-DEPENDENT ZINC METALLOPROTEASE YME1L1"/>
    <property type="match status" value="1"/>
</dbReference>
<evidence type="ECO:0000256" key="6">
    <source>
        <dbReference type="ARBA" id="ARBA00022723"/>
    </source>
</evidence>
<feature type="binding site" evidence="15">
    <location>
        <begin position="231"/>
        <end position="238"/>
    </location>
    <ligand>
        <name>ATP</name>
        <dbReference type="ChEBI" id="CHEBI:30616"/>
    </ligand>
</feature>
<keyword evidence="4 15" id="KW-0645">Protease</keyword>
<evidence type="ECO:0000256" key="17">
    <source>
        <dbReference type="SAM" id="MobiDB-lite"/>
    </source>
</evidence>
<dbReference type="FunFam" id="3.40.50.300:FF:000001">
    <property type="entry name" value="ATP-dependent zinc metalloprotease FtsH"/>
    <property type="match status" value="1"/>
</dbReference>
<dbReference type="InterPro" id="IPR000642">
    <property type="entry name" value="Peptidase_M41"/>
</dbReference>
<feature type="compositionally biased region" description="Basic residues" evidence="17">
    <location>
        <begin position="672"/>
        <end position="683"/>
    </location>
</feature>
<feature type="region of interest" description="Disordered" evidence="17">
    <location>
        <begin position="1"/>
        <end position="26"/>
    </location>
</feature>
<evidence type="ECO:0000313" key="20">
    <source>
        <dbReference type="Proteomes" id="UP000217215"/>
    </source>
</evidence>
<dbReference type="InterPro" id="IPR003959">
    <property type="entry name" value="ATPase_AAA_core"/>
</dbReference>
<dbReference type="Pfam" id="PF17862">
    <property type="entry name" value="AAA_lid_3"/>
    <property type="match status" value="1"/>
</dbReference>
<dbReference type="EMBL" id="CP016773">
    <property type="protein sequence ID" value="ASY16659.1"/>
    <property type="molecule type" value="Genomic_DNA"/>
</dbReference>
<dbReference type="GO" id="GO:0051301">
    <property type="term" value="P:cell division"/>
    <property type="evidence" value="ECO:0007669"/>
    <property type="project" value="UniProtKB-KW"/>
</dbReference>
<keyword evidence="13 15" id="KW-0472">Membrane</keyword>
<feature type="binding site" evidence="15">
    <location>
        <position position="457"/>
    </location>
    <ligand>
        <name>Zn(2+)</name>
        <dbReference type="ChEBI" id="CHEBI:29105"/>
        <note>catalytic</note>
    </ligand>
</feature>
<feature type="binding site" evidence="15">
    <location>
        <position position="453"/>
    </location>
    <ligand>
        <name>Zn(2+)</name>
        <dbReference type="ChEBI" id="CHEBI:29105"/>
        <note>catalytic</note>
    </ligand>
</feature>
<keyword evidence="19" id="KW-0131">Cell cycle</keyword>
<gene>
    <name evidence="15" type="primary">ftsH</name>
    <name evidence="19" type="ORF">A1sIA56_06105</name>
</gene>
<evidence type="ECO:0000256" key="15">
    <source>
        <dbReference type="HAMAP-Rule" id="MF_01458"/>
    </source>
</evidence>
<dbReference type="GO" id="GO:0006508">
    <property type="term" value="P:proteolysis"/>
    <property type="evidence" value="ECO:0007669"/>
    <property type="project" value="UniProtKB-KW"/>
</dbReference>
<dbReference type="Gene3D" id="3.40.50.300">
    <property type="entry name" value="P-loop containing nucleotide triphosphate hydrolases"/>
    <property type="match status" value="1"/>
</dbReference>
<keyword evidence="5 15" id="KW-0812">Transmembrane</keyword>
<proteinExistence type="inferred from homology"/>
<dbReference type="Pfam" id="PF06480">
    <property type="entry name" value="FtsH_ext"/>
    <property type="match status" value="1"/>
</dbReference>
<dbReference type="SUPFAM" id="SSF140990">
    <property type="entry name" value="FtsH protease domain-like"/>
    <property type="match status" value="1"/>
</dbReference>
<dbReference type="GO" id="GO:0004222">
    <property type="term" value="F:metalloendopeptidase activity"/>
    <property type="evidence" value="ECO:0007669"/>
    <property type="project" value="InterPro"/>
</dbReference>
<evidence type="ECO:0000256" key="13">
    <source>
        <dbReference type="ARBA" id="ARBA00023136"/>
    </source>
</evidence>
<dbReference type="FunFam" id="1.20.58.760:FF:000001">
    <property type="entry name" value="ATP-dependent zinc metalloprotease FtsH"/>
    <property type="match status" value="1"/>
</dbReference>
<dbReference type="KEGG" id="psuf:A1sIA56_06105"/>
<comment type="subunit">
    <text evidence="15">Homohexamer.</text>
</comment>
<dbReference type="Proteomes" id="UP000217215">
    <property type="component" value="Chromosome"/>
</dbReference>
<evidence type="ECO:0000256" key="11">
    <source>
        <dbReference type="ARBA" id="ARBA00022989"/>
    </source>
</evidence>
<dbReference type="InterPro" id="IPR037219">
    <property type="entry name" value="Peptidase_M41-like"/>
</dbReference>
<comment type="similarity">
    <text evidence="16">Belongs to the AAA ATPase family.</text>
</comment>
<feature type="active site" evidence="15">
    <location>
        <position position="454"/>
    </location>
</feature>
<evidence type="ECO:0000256" key="5">
    <source>
        <dbReference type="ARBA" id="ARBA00022692"/>
    </source>
</evidence>
<evidence type="ECO:0000256" key="14">
    <source>
        <dbReference type="ARBA" id="ARBA00061570"/>
    </source>
</evidence>
<dbReference type="CDD" id="cd19501">
    <property type="entry name" value="RecA-like_FtsH"/>
    <property type="match status" value="1"/>
</dbReference>
<keyword evidence="12 15" id="KW-0482">Metalloprotease</keyword>
<comment type="function">
    <text evidence="15">Acts as a processive, ATP-dependent zinc metallopeptidase for both cytoplasmic and membrane proteins. Plays a role in the quality control of integral membrane proteins.</text>
</comment>